<feature type="signal peptide" evidence="3">
    <location>
        <begin position="1"/>
        <end position="28"/>
    </location>
</feature>
<reference evidence="4" key="1">
    <citation type="submission" date="2022-06" db="EMBL/GenBank/DDBJ databases">
        <title>A novel DMS-producing enzyme.</title>
        <authorList>
            <person name="Zhang Y."/>
        </authorList>
    </citation>
    <scope>NUCLEOTIDE SEQUENCE</scope>
    <source>
        <strain evidence="4">RT37</strain>
    </source>
</reference>
<dbReference type="AlphaFoldDB" id="A0AAU7KFI2"/>
<name>A0AAU7KFI2_9GAMM</name>
<dbReference type="EMBL" id="CP098827">
    <property type="protein sequence ID" value="XBO70134.1"/>
    <property type="molecule type" value="Genomic_DNA"/>
</dbReference>
<feature type="compositionally biased region" description="Basic and acidic residues" evidence="2">
    <location>
        <begin position="176"/>
        <end position="196"/>
    </location>
</feature>
<keyword evidence="3" id="KW-0732">Signal</keyword>
<evidence type="ECO:0008006" key="5">
    <source>
        <dbReference type="Google" id="ProtNLM"/>
    </source>
</evidence>
<evidence type="ECO:0000256" key="3">
    <source>
        <dbReference type="SAM" id="SignalP"/>
    </source>
</evidence>
<feature type="chain" id="PRO_5043616351" description="Zinc resistance-associated protein" evidence="3">
    <location>
        <begin position="29"/>
        <end position="208"/>
    </location>
</feature>
<sequence length="208" mass="23521">MKMTFARKALLSAAVSAALLPVAMTATASPDRPEGPRHEGGEMRAELFDRAGIDAETREALKQAAMEHRQEVKELNDDFREQRMEILGEDGVAALERARHELREERINALVDKWELSDDERDAFNAARESFKEGAEALKAQDFENPEARHDAWRELMSSTRDQLAEILDERQLRELKHTMMPGHGDHPRGGPGEHRAHGHDKHHAPEA</sequence>
<proteinExistence type="predicted"/>
<evidence type="ECO:0000256" key="2">
    <source>
        <dbReference type="SAM" id="MobiDB-lite"/>
    </source>
</evidence>
<protein>
    <recommendedName>
        <fullName evidence="5">Zinc resistance-associated protein</fullName>
    </recommendedName>
</protein>
<feature type="region of interest" description="Disordered" evidence="2">
    <location>
        <begin position="176"/>
        <end position="208"/>
    </location>
</feature>
<gene>
    <name evidence="4" type="ORF">NFG58_16130</name>
</gene>
<accession>A0AAU7KFI2</accession>
<dbReference type="RefSeq" id="WP_108132461.1">
    <property type="nucleotide sequence ID" value="NZ_CP098827.1"/>
</dbReference>
<feature type="coiled-coil region" evidence="1">
    <location>
        <begin position="58"/>
        <end position="112"/>
    </location>
</feature>
<keyword evidence="1" id="KW-0175">Coiled coil</keyword>
<feature type="compositionally biased region" description="Basic residues" evidence="2">
    <location>
        <begin position="197"/>
        <end position="208"/>
    </location>
</feature>
<organism evidence="4">
    <name type="scientific">Halomonas sp. RT37</name>
    <dbReference type="NCBI Taxonomy" id="2950872"/>
    <lineage>
        <taxon>Bacteria</taxon>
        <taxon>Pseudomonadati</taxon>
        <taxon>Pseudomonadota</taxon>
        <taxon>Gammaproteobacteria</taxon>
        <taxon>Oceanospirillales</taxon>
        <taxon>Halomonadaceae</taxon>
        <taxon>Halomonas</taxon>
    </lineage>
</organism>
<evidence type="ECO:0000256" key="1">
    <source>
        <dbReference type="SAM" id="Coils"/>
    </source>
</evidence>
<evidence type="ECO:0000313" key="4">
    <source>
        <dbReference type="EMBL" id="XBO70134.1"/>
    </source>
</evidence>